<feature type="transmembrane region" description="Helical" evidence="1">
    <location>
        <begin position="119"/>
        <end position="148"/>
    </location>
</feature>
<evidence type="ECO:0000256" key="1">
    <source>
        <dbReference type="SAM" id="Phobius"/>
    </source>
</evidence>
<keyword evidence="3" id="KW-1185">Reference proteome</keyword>
<keyword evidence="1" id="KW-0812">Transmembrane</keyword>
<dbReference type="EMBL" id="JBHRSE010000046">
    <property type="protein sequence ID" value="MFC3023647.1"/>
    <property type="molecule type" value="Genomic_DNA"/>
</dbReference>
<protein>
    <recommendedName>
        <fullName evidence="4">Permease</fullName>
    </recommendedName>
</protein>
<feature type="transmembrane region" description="Helical" evidence="1">
    <location>
        <begin position="63"/>
        <end position="84"/>
    </location>
</feature>
<evidence type="ECO:0000313" key="2">
    <source>
        <dbReference type="EMBL" id="MFC3023647.1"/>
    </source>
</evidence>
<keyword evidence="1" id="KW-0472">Membrane</keyword>
<comment type="caution">
    <text evidence="2">The sequence shown here is derived from an EMBL/GenBank/DDBJ whole genome shotgun (WGS) entry which is preliminary data.</text>
</comment>
<organism evidence="2 3">
    <name type="scientific">Vibrio zhugei</name>
    <dbReference type="NCBI Taxonomy" id="2479546"/>
    <lineage>
        <taxon>Bacteria</taxon>
        <taxon>Pseudomonadati</taxon>
        <taxon>Pseudomonadota</taxon>
        <taxon>Gammaproteobacteria</taxon>
        <taxon>Vibrionales</taxon>
        <taxon>Vibrionaceae</taxon>
        <taxon>Vibrio</taxon>
    </lineage>
</organism>
<keyword evidence="1" id="KW-1133">Transmembrane helix</keyword>
<dbReference type="Proteomes" id="UP001595384">
    <property type="component" value="Unassembled WGS sequence"/>
</dbReference>
<feature type="transmembrane region" description="Helical" evidence="1">
    <location>
        <begin position="37"/>
        <end position="57"/>
    </location>
</feature>
<evidence type="ECO:0008006" key="4">
    <source>
        <dbReference type="Google" id="ProtNLM"/>
    </source>
</evidence>
<proteinExistence type="predicted"/>
<sequence>MISKEEIKQRQAQLDKEPIIYEWEAIYPAIVGKNGKLIRFCIGALPLLIVAILYTWFVVHKEAYITLIPMYIGLGLACYFVYFLQLSDNKCRYQLTQKGVITYTQQNIPESVYGFFRGFAWFGMGVCVVAAVVVGPAVFVGAGAFALMSFSFRNFKPQIDKDNHIFINDIKIFDIYDENHIMFMSKPFFIAAKTRLFYNTLEEKKIILEKLNKILIEPSFARFTSTKEAYQDDFIKNAFKLHNEMYRENQE</sequence>
<name>A0ABV7C6J3_9VIBR</name>
<reference evidence="3" key="1">
    <citation type="journal article" date="2019" name="Int. J. Syst. Evol. Microbiol.">
        <title>The Global Catalogue of Microorganisms (GCM) 10K type strain sequencing project: providing services to taxonomists for standard genome sequencing and annotation.</title>
        <authorList>
            <consortium name="The Broad Institute Genomics Platform"/>
            <consortium name="The Broad Institute Genome Sequencing Center for Infectious Disease"/>
            <person name="Wu L."/>
            <person name="Ma J."/>
        </authorList>
    </citation>
    <scope>NUCLEOTIDE SEQUENCE [LARGE SCALE GENOMIC DNA]</scope>
    <source>
        <strain evidence="3">KCTC 62784</strain>
    </source>
</reference>
<gene>
    <name evidence="2" type="ORF">ACFODT_07395</name>
</gene>
<dbReference type="RefSeq" id="WP_123014712.1">
    <property type="nucleotide sequence ID" value="NZ_AP024912.1"/>
</dbReference>
<accession>A0ABV7C6J3</accession>
<evidence type="ECO:0000313" key="3">
    <source>
        <dbReference type="Proteomes" id="UP001595384"/>
    </source>
</evidence>